<dbReference type="RefSeq" id="WP_160197079.1">
    <property type="nucleotide sequence ID" value="NZ_QXXA01000007.1"/>
</dbReference>
<gene>
    <name evidence="5" type="ORF">D3Z33_06900</name>
</gene>
<dbReference type="Gene3D" id="3.30.70.1450">
    <property type="entry name" value="Regulator of K+ conductance, C-terminal domain"/>
    <property type="match status" value="1"/>
</dbReference>
<feature type="domain" description="RCK N-terminal" evidence="3">
    <location>
        <begin position="107"/>
        <end position="232"/>
    </location>
</feature>
<evidence type="ECO:0000256" key="1">
    <source>
        <dbReference type="ARBA" id="ARBA00004651"/>
    </source>
</evidence>
<dbReference type="SUPFAM" id="SSF116726">
    <property type="entry name" value="TrkA C-terminal domain-like"/>
    <property type="match status" value="1"/>
</dbReference>
<dbReference type="PRINTS" id="PR00169">
    <property type="entry name" value="KCHANNEL"/>
</dbReference>
<dbReference type="InterPro" id="IPR036721">
    <property type="entry name" value="RCK_C_sf"/>
</dbReference>
<comment type="caution">
    <text evidence="5">The sequence shown here is derived from an EMBL/GenBank/DDBJ whole genome shotgun (WGS) entry which is preliminary data.</text>
</comment>
<dbReference type="PANTHER" id="PTHR43833">
    <property type="entry name" value="POTASSIUM CHANNEL PROTEIN 2-RELATED-RELATED"/>
    <property type="match status" value="1"/>
</dbReference>
<evidence type="ECO:0000259" key="4">
    <source>
        <dbReference type="PROSITE" id="PS51202"/>
    </source>
</evidence>
<dbReference type="Gene3D" id="1.10.287.70">
    <property type="match status" value="1"/>
</dbReference>
<dbReference type="Gene3D" id="1.20.5.110">
    <property type="match status" value="1"/>
</dbReference>
<dbReference type="OrthoDB" id="9810759at2"/>
<keyword evidence="6" id="KW-1185">Reference proteome</keyword>
<dbReference type="InterPro" id="IPR036291">
    <property type="entry name" value="NAD(P)-bd_dom_sf"/>
</dbReference>
<reference evidence="5 6" key="1">
    <citation type="submission" date="2018-08" db="EMBL/GenBank/DDBJ databases">
        <title>Murine metabolic-syndrome-specific gut microbial biobank.</title>
        <authorList>
            <person name="Liu C."/>
        </authorList>
    </citation>
    <scope>NUCLEOTIDE SEQUENCE [LARGE SCALE GENOMIC DNA]</scope>
    <source>
        <strain evidence="5 6">583</strain>
    </source>
</reference>
<dbReference type="GO" id="GO:0008324">
    <property type="term" value="F:monoatomic cation transmembrane transporter activity"/>
    <property type="evidence" value="ECO:0007669"/>
    <property type="project" value="InterPro"/>
</dbReference>
<dbReference type="InterPro" id="IPR006037">
    <property type="entry name" value="RCK_C"/>
</dbReference>
<dbReference type="InterPro" id="IPR013099">
    <property type="entry name" value="K_chnl_dom"/>
</dbReference>
<dbReference type="SUPFAM" id="SSF51735">
    <property type="entry name" value="NAD(P)-binding Rossmann-fold domains"/>
    <property type="match status" value="1"/>
</dbReference>
<dbReference type="EMBL" id="QXXA01000007">
    <property type="protein sequence ID" value="NBI06587.1"/>
    <property type="molecule type" value="Genomic_DNA"/>
</dbReference>
<evidence type="ECO:0000256" key="2">
    <source>
        <dbReference type="SAM" id="Phobius"/>
    </source>
</evidence>
<dbReference type="SUPFAM" id="SSF81324">
    <property type="entry name" value="Voltage-gated potassium channels"/>
    <property type="match status" value="1"/>
</dbReference>
<protein>
    <recommendedName>
        <fullName evidence="7">Potassium channel protein</fullName>
    </recommendedName>
</protein>
<dbReference type="GO" id="GO:0006813">
    <property type="term" value="P:potassium ion transport"/>
    <property type="evidence" value="ECO:0007669"/>
    <property type="project" value="InterPro"/>
</dbReference>
<sequence length="331" mass="37868">MKNAKLYKSLIIVIIFILSLSIIFYVVETENNSKINNLGDAIWWGFVTSTTVGYGDIFPITYLGRIIAIILMLIGIGIFGFITASFASIFVEKNFKKGMGLMDVNFKNHIVIIGWNYRSKSIIKELINENKDINIVLIDNIDQNPYTKKNISYIKGNPWNDNVLKRANISYAKTAIVLADRKLDSLEMMDAKSVFTCLAIEKTNNNIYLISEVVNPENSNHFLRVNVNDIIVSNQIESKVLVRSILYKTVNKAIKELITNSYGSELYEMLAPKYYINKKYIDVSLELLKKNITLIGIYRKGQTNLNPEKSTIIKDKDILIYISKEKYQKSK</sequence>
<dbReference type="InterPro" id="IPR050721">
    <property type="entry name" value="Trk_Ktr_HKT_K-transport"/>
</dbReference>
<dbReference type="PROSITE" id="PS51202">
    <property type="entry name" value="RCK_C"/>
    <property type="match status" value="1"/>
</dbReference>
<dbReference type="Pfam" id="PF02254">
    <property type="entry name" value="TrkA_N"/>
    <property type="match status" value="1"/>
</dbReference>
<feature type="domain" description="RCK C-terminal" evidence="4">
    <location>
        <begin position="252"/>
        <end position="331"/>
    </location>
</feature>
<dbReference type="AlphaFoldDB" id="A0A845QUM6"/>
<dbReference type="InterPro" id="IPR003148">
    <property type="entry name" value="RCK_N"/>
</dbReference>
<dbReference type="PROSITE" id="PS51201">
    <property type="entry name" value="RCK_N"/>
    <property type="match status" value="1"/>
</dbReference>
<name>A0A845QUM6_9CLOT</name>
<keyword evidence="2" id="KW-0812">Transmembrane</keyword>
<dbReference type="Gene3D" id="3.40.50.720">
    <property type="entry name" value="NAD(P)-binding Rossmann-like Domain"/>
    <property type="match status" value="1"/>
</dbReference>
<accession>A0A845QUM6</accession>
<dbReference type="GO" id="GO:0005886">
    <property type="term" value="C:plasma membrane"/>
    <property type="evidence" value="ECO:0007669"/>
    <property type="project" value="UniProtKB-SubCell"/>
</dbReference>
<dbReference type="Proteomes" id="UP000467132">
    <property type="component" value="Unassembled WGS sequence"/>
</dbReference>
<dbReference type="PANTHER" id="PTHR43833:SF9">
    <property type="entry name" value="POTASSIUM CHANNEL PROTEIN YUGO-RELATED"/>
    <property type="match status" value="1"/>
</dbReference>
<evidence type="ECO:0000259" key="3">
    <source>
        <dbReference type="PROSITE" id="PS51201"/>
    </source>
</evidence>
<keyword evidence="2" id="KW-0472">Membrane</keyword>
<dbReference type="Pfam" id="PF07885">
    <property type="entry name" value="Ion_trans_2"/>
    <property type="match status" value="1"/>
</dbReference>
<organism evidence="5 6">
    <name type="scientific">Senegalia massiliensis</name>
    <dbReference type="NCBI Taxonomy" id="1720316"/>
    <lineage>
        <taxon>Bacteria</taxon>
        <taxon>Bacillati</taxon>
        <taxon>Bacillota</taxon>
        <taxon>Clostridia</taxon>
        <taxon>Eubacteriales</taxon>
        <taxon>Clostridiaceae</taxon>
        <taxon>Senegalia</taxon>
    </lineage>
</organism>
<feature type="transmembrane region" description="Helical" evidence="2">
    <location>
        <begin position="66"/>
        <end position="91"/>
    </location>
</feature>
<evidence type="ECO:0000313" key="6">
    <source>
        <dbReference type="Proteomes" id="UP000467132"/>
    </source>
</evidence>
<evidence type="ECO:0008006" key="7">
    <source>
        <dbReference type="Google" id="ProtNLM"/>
    </source>
</evidence>
<keyword evidence="2" id="KW-1133">Transmembrane helix</keyword>
<comment type="subcellular location">
    <subcellularLocation>
        <location evidence="1">Cell membrane</location>
        <topology evidence="1">Multi-pass membrane protein</topology>
    </subcellularLocation>
</comment>
<feature type="transmembrane region" description="Helical" evidence="2">
    <location>
        <begin position="7"/>
        <end position="27"/>
    </location>
</feature>
<evidence type="ECO:0000313" key="5">
    <source>
        <dbReference type="EMBL" id="NBI06587.1"/>
    </source>
</evidence>
<proteinExistence type="predicted"/>